<sequence>MLIAPPSRILYPSRTRHAAPSTTFALVPKLQLGNSVQEAPASRLAKLKLRHLGSQAGAWEPA</sequence>
<name>A0ABY3CGX7_9GAMM</name>
<comment type="caution">
    <text evidence="1">The sequence shown here is derived from an EMBL/GenBank/DDBJ whole genome shotgun (WGS) entry which is preliminary data.</text>
</comment>
<proteinExistence type="predicted"/>
<dbReference type="Proteomes" id="UP000733744">
    <property type="component" value="Unassembled WGS sequence"/>
</dbReference>
<gene>
    <name evidence="1" type="ORF">EKO24_001685</name>
</gene>
<evidence type="ECO:0000313" key="2">
    <source>
        <dbReference type="Proteomes" id="UP000733744"/>
    </source>
</evidence>
<dbReference type="EMBL" id="RYFG02000009">
    <property type="protein sequence ID" value="TRX03021.1"/>
    <property type="molecule type" value="Genomic_DNA"/>
</dbReference>
<accession>A0ABY3CGX7</accession>
<evidence type="ECO:0000313" key="1">
    <source>
        <dbReference type="EMBL" id="TRX03021.1"/>
    </source>
</evidence>
<reference evidence="1 2" key="1">
    <citation type="journal article" date="2019" name="Antonie Van Leeuwenhoek">
        <title>Description of 'Ca. Methylobacter oryzae' KRF1, a novel species from the environmentally important Methylobacter clade 2.</title>
        <authorList>
            <person name="Khatri K."/>
            <person name="Mohite J.A."/>
            <person name="Pandit P.S."/>
            <person name="Bahulikar R."/>
            <person name="Rahalkar M.C."/>
        </authorList>
    </citation>
    <scope>NUCLEOTIDE SEQUENCE [LARGE SCALE GENOMIC DNA]</scope>
    <source>
        <strain evidence="1 2">KRF1</strain>
    </source>
</reference>
<organism evidence="1 2">
    <name type="scientific">Candidatus Methylobacter oryzae</name>
    <dbReference type="NCBI Taxonomy" id="2497749"/>
    <lineage>
        <taxon>Bacteria</taxon>
        <taxon>Pseudomonadati</taxon>
        <taxon>Pseudomonadota</taxon>
        <taxon>Gammaproteobacteria</taxon>
        <taxon>Methylococcales</taxon>
        <taxon>Methylococcaceae</taxon>
        <taxon>Methylobacter</taxon>
    </lineage>
</organism>
<protein>
    <submittedName>
        <fullName evidence="1">Uncharacterized protein</fullName>
    </submittedName>
</protein>
<keyword evidence="2" id="KW-1185">Reference proteome</keyword>